<name>A0ABQ9DWQ4_9PASS</name>
<proteinExistence type="predicted"/>
<comment type="caution">
    <text evidence="2">The sequence shown here is derived from an EMBL/GenBank/DDBJ whole genome shotgun (WGS) entry which is preliminary data.</text>
</comment>
<feature type="region of interest" description="Disordered" evidence="1">
    <location>
        <begin position="1"/>
        <end position="25"/>
    </location>
</feature>
<dbReference type="EMBL" id="WHWB01032114">
    <property type="protein sequence ID" value="KAJ7426952.1"/>
    <property type="molecule type" value="Genomic_DNA"/>
</dbReference>
<sequence length="149" mass="16506">MSAPLEPRIKQALRRKPAERSPELESPVSKIPLPVWFAVLGNWAHHRGVIDELAFRAGSSWRGLWGTESLSVDSKPILWGWADVTVQTRSDVGADVSSPGAPNCESIRKEFGSTIFTTGLKQRLKEAEWIPAFDEATGREAMKTINHAE</sequence>
<accession>A0ABQ9DWQ4</accession>
<reference evidence="2" key="1">
    <citation type="submission" date="2019-10" db="EMBL/GenBank/DDBJ databases">
        <authorList>
            <person name="Soares A.E.R."/>
            <person name="Aleixo A."/>
            <person name="Schneider P."/>
            <person name="Miyaki C.Y."/>
            <person name="Schneider M.P."/>
            <person name="Mello C."/>
            <person name="Vasconcelos A.T.R."/>
        </authorList>
    </citation>
    <scope>NUCLEOTIDE SEQUENCE</scope>
    <source>
        <tissue evidence="2">Muscle</tissue>
    </source>
</reference>
<dbReference type="Proteomes" id="UP001145742">
    <property type="component" value="Unassembled WGS sequence"/>
</dbReference>
<evidence type="ECO:0000256" key="1">
    <source>
        <dbReference type="SAM" id="MobiDB-lite"/>
    </source>
</evidence>
<evidence type="ECO:0000313" key="3">
    <source>
        <dbReference type="Proteomes" id="UP001145742"/>
    </source>
</evidence>
<keyword evidence="3" id="KW-1185">Reference proteome</keyword>
<protein>
    <submittedName>
        <fullName evidence="2">Uncharacterized protein</fullName>
    </submittedName>
</protein>
<evidence type="ECO:0000313" key="2">
    <source>
        <dbReference type="EMBL" id="KAJ7426952.1"/>
    </source>
</evidence>
<gene>
    <name evidence="2" type="ORF">WISP_11043</name>
</gene>
<organism evidence="2 3">
    <name type="scientific">Willisornis vidua</name>
    <name type="common">Xingu scale-backed antbird</name>
    <dbReference type="NCBI Taxonomy" id="1566151"/>
    <lineage>
        <taxon>Eukaryota</taxon>
        <taxon>Metazoa</taxon>
        <taxon>Chordata</taxon>
        <taxon>Craniata</taxon>
        <taxon>Vertebrata</taxon>
        <taxon>Euteleostomi</taxon>
        <taxon>Archelosauria</taxon>
        <taxon>Archosauria</taxon>
        <taxon>Dinosauria</taxon>
        <taxon>Saurischia</taxon>
        <taxon>Theropoda</taxon>
        <taxon>Coelurosauria</taxon>
        <taxon>Aves</taxon>
        <taxon>Neognathae</taxon>
        <taxon>Neoaves</taxon>
        <taxon>Telluraves</taxon>
        <taxon>Australaves</taxon>
        <taxon>Passeriformes</taxon>
        <taxon>Thamnophilidae</taxon>
        <taxon>Willisornis</taxon>
    </lineage>
</organism>